<feature type="non-terminal residue" evidence="1">
    <location>
        <position position="35"/>
    </location>
</feature>
<reference evidence="1" key="1">
    <citation type="submission" date="2017-11" db="EMBL/GenBank/DDBJ databases">
        <authorList>
            <person name="Han C.G."/>
        </authorList>
    </citation>
    <scope>NUCLEOTIDE SEQUENCE [LARGE SCALE GENOMIC DNA]</scope>
    <source>
        <strain evidence="1">CCBAU 03422</strain>
    </source>
</reference>
<evidence type="ECO:0000313" key="3">
    <source>
        <dbReference type="Proteomes" id="UP000241764"/>
    </source>
</evidence>
<name>A0A2P7AQ65_9HYPH</name>
<proteinExistence type="predicted"/>
<dbReference type="AlphaFoldDB" id="A0A2P7AQ65"/>
<comment type="caution">
    <text evidence="1">The sequence shown here is derived from an EMBL/GenBank/DDBJ whole genome shotgun (WGS) entry which is preliminary data.</text>
</comment>
<dbReference type="EMBL" id="PGGM01000007">
    <property type="protein sequence ID" value="PSH63274.1"/>
    <property type="molecule type" value="Genomic_DNA"/>
</dbReference>
<evidence type="ECO:0000313" key="1">
    <source>
        <dbReference type="EMBL" id="PSH56365.1"/>
    </source>
</evidence>
<sequence>MTYSKDKGENTDWLEAELADTLDEDYELELSEPAL</sequence>
<evidence type="ECO:0000313" key="2">
    <source>
        <dbReference type="EMBL" id="PSH63274.1"/>
    </source>
</evidence>
<protein>
    <submittedName>
        <fullName evidence="1">Polyphosphate kinase 2</fullName>
    </submittedName>
</protein>
<dbReference type="EMBL" id="PGGM01000023">
    <property type="protein sequence ID" value="PSH56365.1"/>
    <property type="molecule type" value="Genomic_DNA"/>
</dbReference>
<keyword evidence="1" id="KW-0808">Transferase</keyword>
<dbReference type="Proteomes" id="UP000241764">
    <property type="component" value="Unassembled WGS sequence"/>
</dbReference>
<keyword evidence="3" id="KW-1185">Reference proteome</keyword>
<gene>
    <name evidence="2" type="ORF">CU103_17165</name>
    <name evidence="1" type="ORF">CU103_29720</name>
</gene>
<accession>A0A2P7AQ65</accession>
<organism evidence="1 3">
    <name type="scientific">Phyllobacterium sophorae</name>
    <dbReference type="NCBI Taxonomy" id="1520277"/>
    <lineage>
        <taxon>Bacteria</taxon>
        <taxon>Pseudomonadati</taxon>
        <taxon>Pseudomonadota</taxon>
        <taxon>Alphaproteobacteria</taxon>
        <taxon>Hyphomicrobiales</taxon>
        <taxon>Phyllobacteriaceae</taxon>
        <taxon>Phyllobacterium</taxon>
    </lineage>
</organism>
<reference evidence="3" key="2">
    <citation type="submission" date="2017-11" db="EMBL/GenBank/DDBJ databases">
        <authorList>
            <person name="Kuznetsova I."/>
            <person name="Sazanova A."/>
            <person name="Chirak E."/>
            <person name="Safronova V."/>
            <person name="Willems A."/>
        </authorList>
    </citation>
    <scope>NUCLEOTIDE SEQUENCE [LARGE SCALE GENOMIC DNA]</scope>
    <source>
        <strain evidence="3">CCBAU 03422</strain>
    </source>
</reference>
<keyword evidence="1" id="KW-0418">Kinase</keyword>
<dbReference type="GO" id="GO:0016301">
    <property type="term" value="F:kinase activity"/>
    <property type="evidence" value="ECO:0007669"/>
    <property type="project" value="UniProtKB-KW"/>
</dbReference>